<protein>
    <recommendedName>
        <fullName evidence="3">Transcriptional regulator</fullName>
    </recommendedName>
</protein>
<reference evidence="1" key="2">
    <citation type="submission" date="2020-09" db="EMBL/GenBank/DDBJ databases">
        <authorList>
            <person name="Sun Q."/>
            <person name="Zhou Y."/>
        </authorList>
    </citation>
    <scope>NUCLEOTIDE SEQUENCE</scope>
    <source>
        <strain evidence="1">CGMCC 4.5737</strain>
    </source>
</reference>
<evidence type="ECO:0008006" key="3">
    <source>
        <dbReference type="Google" id="ProtNLM"/>
    </source>
</evidence>
<dbReference type="Pfam" id="PF05165">
    <property type="entry name" value="GCH_III"/>
    <property type="match status" value="1"/>
</dbReference>
<name>A0A8J3FT33_9PSEU</name>
<sequence>MTEAQAVAGPHRPVVGVAGPADLVEEIIELGAGMAGRPVDCRLVGVAFADEHDVAREFARVRGEIDACLFTGPLPYDVARRSGVVSVPATYIPLSGSALYGTLLRAALTRRFDLGRVSVDSVPAAEIGQAYQDIHVRTDGVQVMAYRAGSSPAEFVAFHERLWRTGATTLALTGVPAVAQRLAAVSVPAMVVRPTRAVIRDELRHAALLGLGSRLEESQIAIGIVALPAGAAGGGQHEHRVAVQRTLSDEARRMGATVLPRDERSYYLVATLGSLVAATDDFRVPPFVDRVRDEFGVDVELGIGLGLTARDAEANARVALGRGRGSTGGQGYVVGHDGNVLLLPEHPRARQEAHEEARCKALGTLGRLADALRAAEFSPVERPVVDASTVAELLDITPRAARRVLHALAEMGLAWQLPPLRTAGPGRPRQLYRLVVEKLDAPTPVAH</sequence>
<proteinExistence type="predicted"/>
<dbReference type="AlphaFoldDB" id="A0A8J3FT33"/>
<organism evidence="1 2">
    <name type="scientific">Longimycelium tulufanense</name>
    <dbReference type="NCBI Taxonomy" id="907463"/>
    <lineage>
        <taxon>Bacteria</taxon>
        <taxon>Bacillati</taxon>
        <taxon>Actinomycetota</taxon>
        <taxon>Actinomycetes</taxon>
        <taxon>Pseudonocardiales</taxon>
        <taxon>Pseudonocardiaceae</taxon>
        <taxon>Longimycelium</taxon>
    </lineage>
</organism>
<dbReference type="RefSeq" id="WP_189053012.1">
    <property type="nucleotide sequence ID" value="NZ_BMMK01000001.1"/>
</dbReference>
<evidence type="ECO:0000313" key="1">
    <source>
        <dbReference type="EMBL" id="GGM35223.1"/>
    </source>
</evidence>
<reference evidence="1" key="1">
    <citation type="journal article" date="2014" name="Int. J. Syst. Evol. Microbiol.">
        <title>Complete genome sequence of Corynebacterium casei LMG S-19264T (=DSM 44701T), isolated from a smear-ripened cheese.</title>
        <authorList>
            <consortium name="US DOE Joint Genome Institute (JGI-PGF)"/>
            <person name="Walter F."/>
            <person name="Albersmeier A."/>
            <person name="Kalinowski J."/>
            <person name="Ruckert C."/>
        </authorList>
    </citation>
    <scope>NUCLEOTIDE SEQUENCE</scope>
    <source>
        <strain evidence="1">CGMCC 4.5737</strain>
    </source>
</reference>
<dbReference type="GO" id="GO:0043740">
    <property type="term" value="F:GTP cyclohydrolase IIa activity"/>
    <property type="evidence" value="ECO:0007669"/>
    <property type="project" value="InterPro"/>
</dbReference>
<dbReference type="EMBL" id="BMMK01000001">
    <property type="protein sequence ID" value="GGM35223.1"/>
    <property type="molecule type" value="Genomic_DNA"/>
</dbReference>
<keyword evidence="2" id="KW-1185">Reference proteome</keyword>
<gene>
    <name evidence="1" type="ORF">GCM10012275_03080</name>
</gene>
<dbReference type="InterPro" id="IPR007839">
    <property type="entry name" value="GTP_CycHdrlase_3"/>
</dbReference>
<evidence type="ECO:0000313" key="2">
    <source>
        <dbReference type="Proteomes" id="UP000637578"/>
    </source>
</evidence>
<comment type="caution">
    <text evidence="1">The sequence shown here is derived from an EMBL/GenBank/DDBJ whole genome shotgun (WGS) entry which is preliminary data.</text>
</comment>
<accession>A0A8J3FT33</accession>
<dbReference type="Proteomes" id="UP000637578">
    <property type="component" value="Unassembled WGS sequence"/>
</dbReference>